<dbReference type="Gene3D" id="2.30.110.10">
    <property type="entry name" value="Electron Transport, Fmn-binding Protein, Chain A"/>
    <property type="match status" value="1"/>
</dbReference>
<reference evidence="2" key="1">
    <citation type="submission" date="2016-10" db="EMBL/GenBank/DDBJ databases">
        <authorList>
            <person name="Varghese N."/>
            <person name="Submissions S."/>
        </authorList>
    </citation>
    <scope>NUCLEOTIDE SEQUENCE [LARGE SCALE GENOMIC DNA]</scope>
    <source>
        <strain evidence="2">CGMCC 1.10783</strain>
    </source>
</reference>
<evidence type="ECO:0000313" key="1">
    <source>
        <dbReference type="EMBL" id="SDJ42772.1"/>
    </source>
</evidence>
<gene>
    <name evidence="1" type="ORF">SAMN05216555_110154</name>
</gene>
<dbReference type="AlphaFoldDB" id="A0A1G8TML4"/>
<proteinExistence type="predicted"/>
<name>A0A1G8TML4_9MICC</name>
<dbReference type="STRING" id="1045773.SAMN05216555_110154"/>
<sequence>MENDERPGTVLDEEQSWDVLRRCGHGRLAVSVLGNPDIYPINYIADHGVLLMRTNPGTKLAELTVNANVAFEVDEVADGEAWSVVVTGKARVVESQAEADSLDKLPLKPWIPTRKYTYVEITPERIHGRYFEFGDEPERY</sequence>
<accession>A0A1G8TML4</accession>
<organism evidence="1 2">
    <name type="scientific">Arthrobacter cupressi</name>
    <dbReference type="NCBI Taxonomy" id="1045773"/>
    <lineage>
        <taxon>Bacteria</taxon>
        <taxon>Bacillati</taxon>
        <taxon>Actinomycetota</taxon>
        <taxon>Actinomycetes</taxon>
        <taxon>Micrococcales</taxon>
        <taxon>Micrococcaceae</taxon>
        <taxon>Arthrobacter</taxon>
    </lineage>
</organism>
<dbReference type="Proteomes" id="UP000182130">
    <property type="component" value="Unassembled WGS sequence"/>
</dbReference>
<dbReference type="RefSeq" id="WP_084111172.1">
    <property type="nucleotide sequence ID" value="NZ_FNEI01000010.1"/>
</dbReference>
<dbReference type="SUPFAM" id="SSF50475">
    <property type="entry name" value="FMN-binding split barrel"/>
    <property type="match status" value="1"/>
</dbReference>
<evidence type="ECO:0000313" key="2">
    <source>
        <dbReference type="Proteomes" id="UP000182130"/>
    </source>
</evidence>
<dbReference type="InterPro" id="IPR012349">
    <property type="entry name" value="Split_barrel_FMN-bd"/>
</dbReference>
<protein>
    <submittedName>
        <fullName evidence="1">Pyridoxamine 5'-phosphate oxidase</fullName>
    </submittedName>
</protein>
<dbReference type="EMBL" id="FNEI01000010">
    <property type="protein sequence ID" value="SDJ42772.1"/>
    <property type="molecule type" value="Genomic_DNA"/>
</dbReference>
<dbReference type="InterPro" id="IPR024747">
    <property type="entry name" value="Pyridox_Oxase-rel"/>
</dbReference>
<dbReference type="Pfam" id="PF12900">
    <property type="entry name" value="Pyridox_ox_2"/>
    <property type="match status" value="1"/>
</dbReference>
<dbReference type="OrthoDB" id="7062584at2"/>
<keyword evidence="2" id="KW-1185">Reference proteome</keyword>